<dbReference type="InterPro" id="IPR058881">
    <property type="entry name" value="PglZ_2nd"/>
</dbReference>
<feature type="region of interest" description="Disordered" evidence="1">
    <location>
        <begin position="780"/>
        <end position="799"/>
    </location>
</feature>
<feature type="domain" description="Alkaline phosphatase-like protein PglZ N-terminal" evidence="3">
    <location>
        <begin position="24"/>
        <end position="119"/>
    </location>
</feature>
<feature type="compositionally biased region" description="Basic and acidic residues" evidence="1">
    <location>
        <begin position="675"/>
        <end position="688"/>
    </location>
</feature>
<evidence type="ECO:0000259" key="3">
    <source>
        <dbReference type="Pfam" id="PF25862"/>
    </source>
</evidence>
<dbReference type="NCBIfam" id="NF033446">
    <property type="entry name" value="BREX_PglZ_2"/>
    <property type="match status" value="1"/>
</dbReference>
<evidence type="ECO:0000313" key="5">
    <source>
        <dbReference type="EMBL" id="UPT23210.1"/>
    </source>
</evidence>
<dbReference type="Pfam" id="PF25862">
    <property type="entry name" value="PglZ_1st"/>
    <property type="match status" value="1"/>
</dbReference>
<dbReference type="InterPro" id="IPR058880">
    <property type="entry name" value="PglZ_N"/>
</dbReference>
<dbReference type="RefSeq" id="WP_248591735.1">
    <property type="nucleotide sequence ID" value="NZ_BAABEB010000018.1"/>
</dbReference>
<dbReference type="InterPro" id="IPR058882">
    <property type="entry name" value="PglZ_C"/>
</dbReference>
<evidence type="ECO:0000259" key="4">
    <source>
        <dbReference type="Pfam" id="PF25863"/>
    </source>
</evidence>
<dbReference type="Proteomes" id="UP000832041">
    <property type="component" value="Chromosome"/>
</dbReference>
<accession>A0ABY4L9U2</accession>
<organism evidence="5 6">
    <name type="scientific">Thermobifida alba</name>
    <name type="common">Thermomonospora alba</name>
    <dbReference type="NCBI Taxonomy" id="53522"/>
    <lineage>
        <taxon>Bacteria</taxon>
        <taxon>Bacillati</taxon>
        <taxon>Actinomycetota</taxon>
        <taxon>Actinomycetes</taxon>
        <taxon>Streptosporangiales</taxon>
        <taxon>Nocardiopsidaceae</taxon>
        <taxon>Thermobifida</taxon>
    </lineage>
</organism>
<dbReference type="EMBL" id="CP051627">
    <property type="protein sequence ID" value="UPT23210.1"/>
    <property type="molecule type" value="Genomic_DNA"/>
</dbReference>
<protein>
    <submittedName>
        <fullName evidence="5">BREX-2 system phosphatase PglZ</fullName>
    </submittedName>
</protein>
<feature type="domain" description="Alkaline phosphatase-like protein PglZ second" evidence="2">
    <location>
        <begin position="189"/>
        <end position="335"/>
    </location>
</feature>
<name>A0ABY4L9U2_THEAE</name>
<dbReference type="Pfam" id="PF25863">
    <property type="entry name" value="PglZ_C"/>
    <property type="match status" value="1"/>
</dbReference>
<gene>
    <name evidence="5" type="primary">pglZ</name>
    <name evidence="5" type="ORF">FOF52_21555</name>
</gene>
<feature type="domain" description="Alkaline phosphatase-like protein PglZ C-terminal" evidence="4">
    <location>
        <begin position="812"/>
        <end position="913"/>
    </location>
</feature>
<evidence type="ECO:0000259" key="2">
    <source>
        <dbReference type="Pfam" id="PF25861"/>
    </source>
</evidence>
<reference evidence="5 6" key="1">
    <citation type="submission" date="2020-04" db="EMBL/GenBank/DDBJ databases">
        <title>Thermobifida alba genome sequencing and assembly.</title>
        <authorList>
            <person name="Luzics S."/>
            <person name="Horvath B."/>
            <person name="Nagy I."/>
            <person name="Toth A."/>
            <person name="Nagy I."/>
            <person name="Kukolya J."/>
        </authorList>
    </citation>
    <scope>NUCLEOTIDE SEQUENCE [LARGE SCALE GENOMIC DNA]</scope>
    <source>
        <strain evidence="5 6">DSM 43795</strain>
    </source>
</reference>
<dbReference type="InterPro" id="IPR047992">
    <property type="entry name" value="BREX_PglZ"/>
</dbReference>
<feature type="region of interest" description="Disordered" evidence="1">
    <location>
        <begin position="675"/>
        <end position="694"/>
    </location>
</feature>
<dbReference type="Pfam" id="PF25861">
    <property type="entry name" value="PglZ_2nd"/>
    <property type="match status" value="1"/>
</dbReference>
<evidence type="ECO:0000256" key="1">
    <source>
        <dbReference type="SAM" id="MobiDB-lite"/>
    </source>
</evidence>
<keyword evidence="6" id="KW-1185">Reference proteome</keyword>
<sequence>MTAPATTAPPVTVDAVRGALRRALARQERRAERGHASAAARAVALRAAPEWSGPDEITVEHRGRTVRARVAPAPTVLAVLAELGRPRDAEYLVLLTPCTTRDLGDSLLSRIVGHEVTAVNSWELLADEFGLRMLDPRLHSRELAWLANALYDVGTGAEWRRGTTVLKLDDALHRVAAVRFGHHAADRLDAAALLDWTRDPVRVTRFTTLPAEERDGLRRALEEHVGAVARVVFRLLDRQQVYDALPVGLVLRELLDADTAGLPGMAEARIRVEERFLGAPPPSVDDLRRFADSCEAALLRLMDGAEHDAAIGASARAEEILAAVGADAAAENSRVLATGLQARLAALGAQISLLVRPDAPDPDPHDLAPVEEAFARLRDHRRCDPTAPEFTGALNAVRLLRWLASEQPPRNTVADGVAAHLADTAWVDRAASTLHTTHTDSPALGAAYRQLYARVRDRRAAVDETFARRVAAWTEVSSHTDHLLLAENLLHRVALPVAKKRAPLIVVLDGMSAEVAVQLAEEITADGQLLEAARSERGREGALATLPSITTCSRTSLLCGALTTGGQSEERAGFAALWRQASWGGRPSTLLYQRDLAAGAGDRLPTEVYEAIGDPERVVAAVLNIVDDSLAKGRESDTAAWRTSRIGKLPALLDAAKRAGRPVILTSDHGHVWDRDENRRTGDGEAARYRTGTPGDRELLVTGDRVLAGGGSIVVPWDERIRYTSRRAGYHGGISTAEMVIPVLVFVPDRSLIPSEWHRHPLRPTQHEPAWWNRELAAPTRHAPAGPPRPAARKGRPQAVQDDALFAPEEAVRTLGRRVVDSSVFTEIHGQAPRSPAKEEIAAVIDTLAAVGGDRPRLPVERVAKEAGKEPFRAVRFLKMVAKVLNVEMFPVLVLTDADRAVELNIPLLKEQFPEGAS</sequence>
<evidence type="ECO:0000313" key="6">
    <source>
        <dbReference type="Proteomes" id="UP000832041"/>
    </source>
</evidence>
<proteinExistence type="predicted"/>
<dbReference type="Pfam" id="PF08665">
    <property type="entry name" value="PglZ"/>
    <property type="match status" value="1"/>
</dbReference>